<dbReference type="SUPFAM" id="SSF52058">
    <property type="entry name" value="L domain-like"/>
    <property type="match status" value="1"/>
</dbReference>
<feature type="region of interest" description="Disordered" evidence="3">
    <location>
        <begin position="499"/>
        <end position="530"/>
    </location>
</feature>
<organism evidence="4 5">
    <name type="scientific">Parathielavia hyrcaniae</name>
    <dbReference type="NCBI Taxonomy" id="113614"/>
    <lineage>
        <taxon>Eukaryota</taxon>
        <taxon>Fungi</taxon>
        <taxon>Dikarya</taxon>
        <taxon>Ascomycota</taxon>
        <taxon>Pezizomycotina</taxon>
        <taxon>Sordariomycetes</taxon>
        <taxon>Sordariomycetidae</taxon>
        <taxon>Sordariales</taxon>
        <taxon>Chaetomiaceae</taxon>
        <taxon>Parathielavia</taxon>
    </lineage>
</organism>
<feature type="compositionally biased region" description="Basic and acidic residues" evidence="3">
    <location>
        <begin position="693"/>
        <end position="707"/>
    </location>
</feature>
<comment type="caution">
    <text evidence="4">The sequence shown here is derived from an EMBL/GenBank/DDBJ whole genome shotgun (WGS) entry which is preliminary data.</text>
</comment>
<evidence type="ECO:0000256" key="3">
    <source>
        <dbReference type="SAM" id="MobiDB-lite"/>
    </source>
</evidence>
<feature type="region of interest" description="Disordered" evidence="3">
    <location>
        <begin position="409"/>
        <end position="428"/>
    </location>
</feature>
<feature type="region of interest" description="Disordered" evidence="3">
    <location>
        <begin position="1040"/>
        <end position="1084"/>
    </location>
</feature>
<feature type="region of interest" description="Disordered" evidence="3">
    <location>
        <begin position="1"/>
        <end position="158"/>
    </location>
</feature>
<dbReference type="Proteomes" id="UP001305647">
    <property type="component" value="Unassembled WGS sequence"/>
</dbReference>
<dbReference type="EMBL" id="MU863633">
    <property type="protein sequence ID" value="KAK4101864.1"/>
    <property type="molecule type" value="Genomic_DNA"/>
</dbReference>
<feature type="compositionally biased region" description="Polar residues" evidence="3">
    <location>
        <begin position="409"/>
        <end position="427"/>
    </location>
</feature>
<feature type="region of interest" description="Disordered" evidence="3">
    <location>
        <begin position="871"/>
        <end position="957"/>
    </location>
</feature>
<feature type="region of interest" description="Disordered" evidence="3">
    <location>
        <begin position="583"/>
        <end position="663"/>
    </location>
</feature>
<keyword evidence="2" id="KW-0677">Repeat</keyword>
<dbReference type="InterPro" id="IPR052574">
    <property type="entry name" value="CDIRP"/>
</dbReference>
<dbReference type="PANTHER" id="PTHR47566:SF1">
    <property type="entry name" value="PROTEIN NUD1"/>
    <property type="match status" value="1"/>
</dbReference>
<accession>A0AAN6T2N9</accession>
<dbReference type="InterPro" id="IPR003591">
    <property type="entry name" value="Leu-rich_rpt_typical-subtyp"/>
</dbReference>
<evidence type="ECO:0000313" key="4">
    <source>
        <dbReference type="EMBL" id="KAK4101864.1"/>
    </source>
</evidence>
<keyword evidence="1" id="KW-0433">Leucine-rich repeat</keyword>
<reference evidence="4" key="2">
    <citation type="submission" date="2023-05" db="EMBL/GenBank/DDBJ databases">
        <authorList>
            <consortium name="Lawrence Berkeley National Laboratory"/>
            <person name="Steindorff A."/>
            <person name="Hensen N."/>
            <person name="Bonometti L."/>
            <person name="Westerberg I."/>
            <person name="Brannstrom I.O."/>
            <person name="Guillou S."/>
            <person name="Cros-Aarteil S."/>
            <person name="Calhoun S."/>
            <person name="Haridas S."/>
            <person name="Kuo A."/>
            <person name="Mondo S."/>
            <person name="Pangilinan J."/>
            <person name="Riley R."/>
            <person name="Labutti K."/>
            <person name="Andreopoulos B."/>
            <person name="Lipzen A."/>
            <person name="Chen C."/>
            <person name="Yanf M."/>
            <person name="Daum C."/>
            <person name="Ng V."/>
            <person name="Clum A."/>
            <person name="Ohm R."/>
            <person name="Martin F."/>
            <person name="Silar P."/>
            <person name="Natvig D."/>
            <person name="Lalanne C."/>
            <person name="Gautier V."/>
            <person name="Ament-Velasquez S.L."/>
            <person name="Kruys A."/>
            <person name="Hutchinson M.I."/>
            <person name="Powell A.J."/>
            <person name="Barry K."/>
            <person name="Miller A.N."/>
            <person name="Grigoriev I.V."/>
            <person name="Debuchy R."/>
            <person name="Gladieux P."/>
            <person name="Thoren M.H."/>
            <person name="Johannesson H."/>
        </authorList>
    </citation>
    <scope>NUCLEOTIDE SEQUENCE</scope>
    <source>
        <strain evidence="4">CBS 757.83</strain>
    </source>
</reference>
<feature type="compositionally biased region" description="Low complexity" evidence="3">
    <location>
        <begin position="67"/>
        <end position="79"/>
    </location>
</feature>
<sequence>MGHAWLDSLSEDWVSQPGSPGDASYAEAAPSPSPDVRLPPKPKTPSRIPRLSPHTKKSQQQQHGPDSAVSNSSNASSNVLSERNINERLAALSRRTPSKLAQELSPSPSPSPGARDCHACLHRSASTSTTNSVIRKTFHRKSMSASVTKGKGGETPEWKRRLVYGDLSYGEQRDLFTSAGTGLENIFKPPQSTPGPSRDGNADPSRAGMESQLDVTVPPSPALYHGDPSTSDIQADHATQQTHQQPPKRPPTGMRYRRTKNEEPADSSRQFDFDLPQDYFSRPVSHPEQTALSEGADGESRKVSGRSDIRHEDFSPILLEMRQASNGKTTFGLAELPPDELRKRLEKLRQNQMLLTGDLNGASAANSVASRNMKPTQNYASLDGFVNFQRGGRSEEGSFRNRMLSSALNDSSELNPEESLQASTPKQFPTVRVERWASSELVPADSPDLPRVPNTSPEKRHAPVHLSPGSPLKLFQPYDTFTSQTLLRRLSQMHGEAGDSSFSIAVDPDSRLDMDSPSRLLPPPRDDQRSAYANRFGAGELDGYVFNDEFSHISHDATGLDGNKENQEPDEGSLLASHQPIFDLTHNSSPSEAPDIVVSRRRKSTTSHPPRRAARASFPGYVDLIHPSGGRRDASGPESKRPRTSPIKDPTPKRRRTLHRSDVSYGTEDLASILDSVHLSHQQMQSGLGRFREDASGDLHDQADSHGRPGLRPRTPTPSQRSSLQRERQPFAEIERSPARSSRHSQAHVALPVGTAVEASRKPSIKTEDFINEANKIMAMIRSKAGLPSGLTSVEESDEEKAQLSPELEGSFEESTQERFSRPPSREGRPPLTRMPTKQEDPVLAEQLKKYEETGDMGDLITSSVRSARLTRQNVSAAQEEAGESDDRQSRTSEWAAGTVSDPPNVRLTRNPNWHQKHPDNGLSDGMPSQDSAGFNTLSTGIPSGSSRGSSRGSEARKTIMPESVSHLIPDQVGNMILDRQRNIWVKRKVSGESNKESFSQSEMSEDDPFAGIPDLSVDVTKEMQHLMLTAKKELALQDRLPGATQISPSRSPRMSTLTSRASDVAGEQSAPSRHSNSTRTEEAIQHEINIGDGRGKEPRRLTISFSSPVASVIQDGAGIRDMLSEDSIPDQSVEIQGSPARGRRIVSIRTATGDKSARPRSSSRGPPRHLSVRGKSLMARPVSRIEEREEDSGLSQAQHQEAVSGMELSILGDYSIANRDESGRQASLSFVVATPARAPTCPAAGVDAAHIISQYVGTFSLSPLPEFTIHHAEETPPFEASYVVDNHRLVTGDQSRHVMSMSVRELVEKLAEVEPFEPYWEDMRELELREKGLSALHALDEFCGQLESLDVSKNQIRNLGGVPSSVRQLRMTHNQLSSLTAWNHLINLQYVDVSNNGLTSLAAFQPLIHLRTLKADNNQITSLDGIKFHKGLQTLRARGNLIEAVDFDGNTLHQLTDLDLKNNQITQIAHVGHLPSLSSLNLEGNRLSTFSIESDPSHPAMTTLRYLRLDDNKLTTLNVARLPHLRLLHADRNALVQIAGFSRARRIDSLSLREQRGARPLDLPHLLSRAYEVRKLYLSGNLI</sequence>
<feature type="region of interest" description="Disordered" evidence="3">
    <location>
        <begin position="180"/>
        <end position="307"/>
    </location>
</feature>
<feature type="compositionally biased region" description="Polar residues" evidence="3">
    <location>
        <begin position="124"/>
        <end position="134"/>
    </location>
</feature>
<evidence type="ECO:0000256" key="1">
    <source>
        <dbReference type="ARBA" id="ARBA00022614"/>
    </source>
</evidence>
<feature type="compositionally biased region" description="Polar residues" evidence="3">
    <location>
        <begin position="1045"/>
        <end position="1062"/>
    </location>
</feature>
<dbReference type="GO" id="GO:1902412">
    <property type="term" value="P:regulation of mitotic cytokinesis"/>
    <property type="evidence" value="ECO:0007669"/>
    <property type="project" value="TreeGrafter"/>
</dbReference>
<dbReference type="PANTHER" id="PTHR47566">
    <property type="match status" value="1"/>
</dbReference>
<dbReference type="InterPro" id="IPR001611">
    <property type="entry name" value="Leu-rich_rpt"/>
</dbReference>
<feature type="compositionally biased region" description="Low complexity" evidence="3">
    <location>
        <begin position="236"/>
        <end position="245"/>
    </location>
</feature>
<dbReference type="GO" id="GO:0031028">
    <property type="term" value="P:septation initiation signaling"/>
    <property type="evidence" value="ECO:0007669"/>
    <property type="project" value="TreeGrafter"/>
</dbReference>
<name>A0AAN6T2N9_9PEZI</name>
<feature type="compositionally biased region" description="Polar residues" evidence="3">
    <location>
        <begin position="1070"/>
        <end position="1079"/>
    </location>
</feature>
<feature type="compositionally biased region" description="Basic and acidic residues" evidence="3">
    <location>
        <begin position="816"/>
        <end position="829"/>
    </location>
</feature>
<dbReference type="GO" id="GO:0035591">
    <property type="term" value="F:signaling adaptor activity"/>
    <property type="evidence" value="ECO:0007669"/>
    <property type="project" value="TreeGrafter"/>
</dbReference>
<feature type="region of interest" description="Disordered" evidence="3">
    <location>
        <begin position="789"/>
        <end position="843"/>
    </location>
</feature>
<feature type="region of interest" description="Disordered" evidence="3">
    <location>
        <begin position="1126"/>
        <end position="1198"/>
    </location>
</feature>
<feature type="compositionally biased region" description="Basic residues" evidence="3">
    <location>
        <begin position="599"/>
        <end position="614"/>
    </location>
</feature>
<feature type="region of interest" description="Disordered" evidence="3">
    <location>
        <begin position="693"/>
        <end position="762"/>
    </location>
</feature>
<feature type="compositionally biased region" description="Basic and acidic residues" evidence="3">
    <location>
        <begin position="630"/>
        <end position="641"/>
    </location>
</feature>
<evidence type="ECO:0000256" key="2">
    <source>
        <dbReference type="ARBA" id="ARBA00022737"/>
    </source>
</evidence>
<feature type="compositionally biased region" description="Pro residues" evidence="3">
    <location>
        <begin position="31"/>
        <end position="43"/>
    </location>
</feature>
<feature type="compositionally biased region" description="Basic and acidic residues" evidence="3">
    <location>
        <begin position="298"/>
        <end position="307"/>
    </location>
</feature>
<keyword evidence="5" id="KW-1185">Reference proteome</keyword>
<feature type="region of interest" description="Disordered" evidence="3">
    <location>
        <begin position="442"/>
        <end position="468"/>
    </location>
</feature>
<dbReference type="Pfam" id="PF13855">
    <property type="entry name" value="LRR_8"/>
    <property type="match status" value="1"/>
</dbReference>
<dbReference type="PROSITE" id="PS51450">
    <property type="entry name" value="LRR"/>
    <property type="match status" value="4"/>
</dbReference>
<dbReference type="InterPro" id="IPR032675">
    <property type="entry name" value="LRR_dom_sf"/>
</dbReference>
<feature type="compositionally biased region" description="Polar residues" evidence="3">
    <location>
        <begin position="927"/>
        <end position="943"/>
    </location>
</feature>
<feature type="compositionally biased region" description="Low complexity" evidence="3">
    <location>
        <begin position="944"/>
        <end position="953"/>
    </location>
</feature>
<reference evidence="4" key="1">
    <citation type="journal article" date="2023" name="Mol. Phylogenet. Evol.">
        <title>Genome-scale phylogeny and comparative genomics of the fungal order Sordariales.</title>
        <authorList>
            <person name="Hensen N."/>
            <person name="Bonometti L."/>
            <person name="Westerberg I."/>
            <person name="Brannstrom I.O."/>
            <person name="Guillou S."/>
            <person name="Cros-Aarteil S."/>
            <person name="Calhoun S."/>
            <person name="Haridas S."/>
            <person name="Kuo A."/>
            <person name="Mondo S."/>
            <person name="Pangilinan J."/>
            <person name="Riley R."/>
            <person name="LaButti K."/>
            <person name="Andreopoulos B."/>
            <person name="Lipzen A."/>
            <person name="Chen C."/>
            <person name="Yan M."/>
            <person name="Daum C."/>
            <person name="Ng V."/>
            <person name="Clum A."/>
            <person name="Steindorff A."/>
            <person name="Ohm R.A."/>
            <person name="Martin F."/>
            <person name="Silar P."/>
            <person name="Natvig D.O."/>
            <person name="Lalanne C."/>
            <person name="Gautier V."/>
            <person name="Ament-Velasquez S.L."/>
            <person name="Kruys A."/>
            <person name="Hutchinson M.I."/>
            <person name="Powell A.J."/>
            <person name="Barry K."/>
            <person name="Miller A.N."/>
            <person name="Grigoriev I.V."/>
            <person name="Debuchy R."/>
            <person name="Gladieux P."/>
            <person name="Hiltunen Thoren M."/>
            <person name="Johannesson H."/>
        </authorList>
    </citation>
    <scope>NUCLEOTIDE SEQUENCE</scope>
    <source>
        <strain evidence="4">CBS 757.83</strain>
    </source>
</reference>
<feature type="non-terminal residue" evidence="4">
    <location>
        <position position="1584"/>
    </location>
</feature>
<feature type="region of interest" description="Disordered" evidence="3">
    <location>
        <begin position="991"/>
        <end position="1010"/>
    </location>
</feature>
<evidence type="ECO:0000313" key="5">
    <source>
        <dbReference type="Proteomes" id="UP001305647"/>
    </source>
</evidence>
<dbReference type="GO" id="GO:0061499">
    <property type="term" value="C:outer plaque of mitotic spindle pole body"/>
    <property type="evidence" value="ECO:0007669"/>
    <property type="project" value="TreeGrafter"/>
</dbReference>
<proteinExistence type="predicted"/>
<feature type="compositionally biased region" description="Basic and acidic residues" evidence="3">
    <location>
        <begin position="724"/>
        <end position="738"/>
    </location>
</feature>
<dbReference type="Gene3D" id="3.80.10.10">
    <property type="entry name" value="Ribonuclease Inhibitor"/>
    <property type="match status" value="1"/>
</dbReference>
<dbReference type="SMART" id="SM00369">
    <property type="entry name" value="LRR_TYP"/>
    <property type="match status" value="6"/>
</dbReference>
<feature type="compositionally biased region" description="Low complexity" evidence="3">
    <location>
        <begin position="708"/>
        <end position="718"/>
    </location>
</feature>
<gene>
    <name evidence="4" type="ORF">N658DRAFT_470247</name>
</gene>
<protein>
    <submittedName>
        <fullName evidence="4">Uncharacterized protein</fullName>
    </submittedName>
</protein>